<feature type="region of interest" description="Disordered" evidence="1">
    <location>
        <begin position="341"/>
        <end position="373"/>
    </location>
</feature>
<evidence type="ECO:0000256" key="1">
    <source>
        <dbReference type="SAM" id="MobiDB-lite"/>
    </source>
</evidence>
<keyword evidence="3" id="KW-1185">Reference proteome</keyword>
<accession>A0A7T7XPV8</accession>
<feature type="compositionally biased region" description="Basic and acidic residues" evidence="1">
    <location>
        <begin position="355"/>
        <end position="373"/>
    </location>
</feature>
<organism evidence="2 3">
    <name type="scientific">Breznakiella homolactica</name>
    <dbReference type="NCBI Taxonomy" id="2798577"/>
    <lineage>
        <taxon>Bacteria</taxon>
        <taxon>Pseudomonadati</taxon>
        <taxon>Spirochaetota</taxon>
        <taxon>Spirochaetia</taxon>
        <taxon>Spirochaetales</taxon>
        <taxon>Breznakiellaceae</taxon>
        <taxon>Breznakiella</taxon>
    </lineage>
</organism>
<sequence length="701" mass="81003">MAKKTKAIYAPGELDRVRRKLGDLNPDEARRMAEVLGGEVGWERDQENEAKGRSRVRNETVDVVVGGKSSGRNKQPKRRVELAPDGDDPDGIRRRSSRIITDPGDDPSIPLKLSYRERVKMDRYAAQPEFEIKNAGQVFYSVISIFGDIPDYVNPDFVNRRMNDYYKRIELLVTATRTMFPRNNLQRNERLRKASPFAYSILDTIRYWNIERIASDLAKIQAKPRNAKIGDFADILRAIYKPIYVLEKLDPETHIRESYKLLYKVLYLENPTEAKAKYQDLIRNALSSYVVIQRDIKYLMYPLLLKLLSDQFIPYDNFFTVRKNRFAVFLGVNESKHISPSSVAVPVEDAEEEKSEDKNSGDEKDADGLTSEERELKKALEAENKAVNRGENTLEILFPRAGWERMATYPDFYPYFHDVFNFKKGYELISPTDPLQQIVVLMRILEELFYGLRYVSFGTTAGPDGNPERIDNIITNIMTNWHTFIELGFEKEYLPRLTEYCRILDSASESRTSTYARRILNELHWIKRLYFLPYYRFESSFPPPMQKKDVKAVYPEVRKLRRYLTAVAAGIEQGNRRGGAENNAHCDAIDNPWEPYNFQVPNPVSTRIDAVLGSKNPKQKNNAALVFFTLSAAVVLDHIMNDENSWAYGEQTGWLFRSVDGDGVMPLFGVDTKLDTETIFKHALKQRERKEAGNKEEEPDF</sequence>
<gene>
    <name evidence="2" type="ORF">JFL75_05010</name>
</gene>
<dbReference type="AlphaFoldDB" id="A0A7T7XPV8"/>
<feature type="compositionally biased region" description="Basic and acidic residues" evidence="1">
    <location>
        <begin position="41"/>
        <end position="60"/>
    </location>
</feature>
<evidence type="ECO:0000313" key="3">
    <source>
        <dbReference type="Proteomes" id="UP000595917"/>
    </source>
</evidence>
<proteinExistence type="predicted"/>
<dbReference type="RefSeq" id="WP_215627587.1">
    <property type="nucleotide sequence ID" value="NZ_CP067089.2"/>
</dbReference>
<dbReference type="EMBL" id="CP067089">
    <property type="protein sequence ID" value="QQO10283.1"/>
    <property type="molecule type" value="Genomic_DNA"/>
</dbReference>
<dbReference type="Proteomes" id="UP000595917">
    <property type="component" value="Chromosome"/>
</dbReference>
<reference evidence="2" key="1">
    <citation type="submission" date="2021-01" db="EMBL/GenBank/DDBJ databases">
        <title>Description of Breznakiella homolactica.</title>
        <authorList>
            <person name="Song Y."/>
            <person name="Brune A."/>
        </authorList>
    </citation>
    <scope>NUCLEOTIDE SEQUENCE</scope>
    <source>
        <strain evidence="2">RmG30</strain>
    </source>
</reference>
<protein>
    <submittedName>
        <fullName evidence="2">Uncharacterized protein</fullName>
    </submittedName>
</protein>
<evidence type="ECO:0000313" key="2">
    <source>
        <dbReference type="EMBL" id="QQO10283.1"/>
    </source>
</evidence>
<dbReference type="KEGG" id="bhc:JFL75_05010"/>
<feature type="region of interest" description="Disordered" evidence="1">
    <location>
        <begin position="35"/>
        <end position="107"/>
    </location>
</feature>
<name>A0A7T7XPV8_9SPIR</name>